<dbReference type="GO" id="GO:0004632">
    <property type="term" value="F:phosphopantothenate--cysteine ligase activity"/>
    <property type="evidence" value="ECO:0007669"/>
    <property type="project" value="UniProtKB-UniRule"/>
</dbReference>
<comment type="caution">
    <text evidence="3">Lacks conserved residue(s) required for the propagation of feature annotation.</text>
</comment>
<reference evidence="6 7" key="1">
    <citation type="journal article" date="2011" name="Stand. Genomic Sci.">
        <title>Complete genome sequence of the hyperthermophilic chemolithoautotroph Pyrolobus fumarii type strain (1A).</title>
        <authorList>
            <person name="Anderson I."/>
            <person name="Goker M."/>
            <person name="Nolan M."/>
            <person name="Lucas S."/>
            <person name="Hammon N."/>
            <person name="Deshpande S."/>
            <person name="Cheng J.F."/>
            <person name="Tapia R."/>
            <person name="Han C."/>
            <person name="Goodwin L."/>
            <person name="Pitluck S."/>
            <person name="Huntemann M."/>
            <person name="Liolios K."/>
            <person name="Ivanova N."/>
            <person name="Pagani I."/>
            <person name="Mavromatis K."/>
            <person name="Ovchinikova G."/>
            <person name="Pati A."/>
            <person name="Chen A."/>
            <person name="Palaniappan K."/>
            <person name="Land M."/>
            <person name="Hauser L."/>
            <person name="Brambilla E.M."/>
            <person name="Huber H."/>
            <person name="Yasawong M."/>
            <person name="Rohde M."/>
            <person name="Spring S."/>
            <person name="Abt B."/>
            <person name="Sikorski J."/>
            <person name="Wirth R."/>
            <person name="Detter J.C."/>
            <person name="Woyke T."/>
            <person name="Bristow J."/>
            <person name="Eisen J.A."/>
            <person name="Markowitz V."/>
            <person name="Hugenholtz P."/>
            <person name="Kyrpides N.C."/>
            <person name="Klenk H.P."/>
            <person name="Lapidus A."/>
        </authorList>
    </citation>
    <scope>NUCLEOTIDE SEQUENCE [LARGE SCALE GENOMIC DNA]</scope>
    <source>
        <strain evidence="7">DSM 11204 / 1A</strain>
    </source>
</reference>
<dbReference type="InParanoid" id="G0EFA4"/>
<dbReference type="AlphaFoldDB" id="G0EFA4"/>
<accession>G0EFA4</accession>
<evidence type="ECO:0000313" key="7">
    <source>
        <dbReference type="Proteomes" id="UP000001037"/>
    </source>
</evidence>
<feature type="domain" description="Flavoprotein" evidence="4">
    <location>
        <begin position="12"/>
        <end position="146"/>
    </location>
</feature>
<dbReference type="UniPathway" id="UPA00241"/>
<dbReference type="EC" id="6.3.2.5" evidence="3"/>
<dbReference type="FunCoup" id="G0EFA4">
    <property type="interactions" value="68"/>
</dbReference>
<dbReference type="GO" id="GO:0010181">
    <property type="term" value="F:FMN binding"/>
    <property type="evidence" value="ECO:0007669"/>
    <property type="project" value="UniProtKB-UniRule"/>
</dbReference>
<dbReference type="SUPFAM" id="SSF52507">
    <property type="entry name" value="Homo-oligomeric flavin-containing Cys decarboxylases, HFCD"/>
    <property type="match status" value="1"/>
</dbReference>
<keyword evidence="3 6" id="KW-0436">Ligase</keyword>
<feature type="binding site" evidence="3">
    <location>
        <position position="277"/>
    </location>
    <ligand>
        <name>CTP</name>
        <dbReference type="ChEBI" id="CHEBI:37563"/>
    </ligand>
</feature>
<keyword evidence="3" id="KW-0285">Flavoprotein</keyword>
<comment type="pathway">
    <text evidence="3">Cofactor biosynthesis; coenzyme A biosynthesis.</text>
</comment>
<dbReference type="SUPFAM" id="SSF102645">
    <property type="entry name" value="CoaB-like"/>
    <property type="match status" value="1"/>
</dbReference>
<comment type="cofactor">
    <cofactor evidence="3">
        <name>FMN</name>
        <dbReference type="ChEBI" id="CHEBI:58210"/>
    </cofactor>
    <text evidence="3">Binds 1 FMN per subunit.</text>
</comment>
<feature type="binding site" evidence="3">
    <location>
        <position position="342"/>
    </location>
    <ligand>
        <name>CTP</name>
        <dbReference type="ChEBI" id="CHEBI:37563"/>
    </ligand>
</feature>
<dbReference type="InterPro" id="IPR007085">
    <property type="entry name" value="DNA/pantothenate-metab_flavo_C"/>
</dbReference>
<dbReference type="InterPro" id="IPR003382">
    <property type="entry name" value="Flavoprotein"/>
</dbReference>
<dbReference type="HOGENOM" id="CLU_033319_0_3_2"/>
<keyword evidence="3" id="KW-0460">Magnesium</keyword>
<dbReference type="EC" id="4.1.1.36" evidence="3"/>
<dbReference type="PANTHER" id="PTHR14359">
    <property type="entry name" value="HOMO-OLIGOMERIC FLAVIN CONTAINING CYS DECARBOXYLASE FAMILY"/>
    <property type="match status" value="1"/>
</dbReference>
<dbReference type="PANTHER" id="PTHR14359:SF6">
    <property type="entry name" value="PHOSPHOPANTOTHENOYLCYSTEINE DECARBOXYLASE"/>
    <property type="match status" value="1"/>
</dbReference>
<dbReference type="OrthoDB" id="10536at2157"/>
<keyword evidence="3" id="KW-0288">FMN</keyword>
<dbReference type="GO" id="GO:0015937">
    <property type="term" value="P:coenzyme A biosynthetic process"/>
    <property type="evidence" value="ECO:0007669"/>
    <property type="project" value="UniProtKB-UniRule"/>
</dbReference>
<dbReference type="GO" id="GO:0046872">
    <property type="term" value="F:metal ion binding"/>
    <property type="evidence" value="ECO:0007669"/>
    <property type="project" value="UniProtKB-KW"/>
</dbReference>
<dbReference type="eggNOG" id="arCOG01704">
    <property type="taxonomic scope" value="Archaea"/>
</dbReference>
<dbReference type="InterPro" id="IPR005252">
    <property type="entry name" value="CoaBC"/>
</dbReference>
<dbReference type="RefSeq" id="WP_014025824.1">
    <property type="nucleotide sequence ID" value="NC_015931.1"/>
</dbReference>
<evidence type="ECO:0000256" key="2">
    <source>
        <dbReference type="ARBA" id="ARBA00023239"/>
    </source>
</evidence>
<comment type="function">
    <text evidence="3">Catalyzes two sequential steps in the biosynthesis of coenzyme A. In the first step cysteine is conjugated to 4'-phosphopantothenate to form 4-phosphopantothenoylcysteine. In the second step the latter compound is decarboxylated to form 4'-phosphopantotheine.</text>
</comment>
<protein>
    <recommendedName>
        <fullName evidence="3">Coenzyme A biosynthesis bifunctional protein CoaBC</fullName>
    </recommendedName>
    <alternativeName>
        <fullName evidence="3">DNA/pantothenate metabolism flavoprotein</fullName>
    </alternativeName>
    <alternativeName>
        <fullName evidence="3">Phosphopantothenoylcysteine synthetase/decarboxylase</fullName>
        <shortName evidence="3">PPCS-PPCDC</shortName>
    </alternativeName>
    <domain>
        <recommendedName>
            <fullName evidence="3">Phosphopantothenoylcysteine decarboxylase</fullName>
            <shortName evidence="3">PPC decarboxylase</shortName>
            <shortName evidence="3">PPC-DC</shortName>
            <ecNumber evidence="3">4.1.1.36</ecNumber>
        </recommendedName>
        <alternativeName>
            <fullName evidence="3">CoaC</fullName>
        </alternativeName>
    </domain>
    <domain>
        <recommendedName>
            <fullName evidence="3">Phosphopantothenate--cysteine ligase</fullName>
            <ecNumber evidence="3">6.3.2.5</ecNumber>
        </recommendedName>
        <alternativeName>
            <fullName evidence="3">CoaB</fullName>
        </alternativeName>
        <alternativeName>
            <fullName evidence="3">Phosphopantothenoylcysteine synthetase</fullName>
            <shortName evidence="3">PPC synthetase</shortName>
            <shortName evidence="3">PPC-S</shortName>
        </alternativeName>
    </domain>
</protein>
<dbReference type="HAMAP" id="MF_02225">
    <property type="entry name" value="CoaBC"/>
    <property type="match status" value="1"/>
</dbReference>
<dbReference type="Pfam" id="PF04127">
    <property type="entry name" value="DFP"/>
    <property type="match status" value="1"/>
</dbReference>
<evidence type="ECO:0000259" key="5">
    <source>
        <dbReference type="Pfam" id="PF04127"/>
    </source>
</evidence>
<sequence length="405" mass="43884">MGVSWGVTGRCILQVFTGSVAAYRAIDVARGLRRLGARVVPAITKAGAEFVTPKLLEWATGESVYTLWGSVRRDHITLSEECDALLIDPATLDTMAKVAAGLGDTEASLLAQAFIGAGKPVLMVPAMHGQLWSRATNDIIDQLEDLGVYVLEPLLAESRAKHPPVDEVVYWVDTVIARGRDYAGLRVLVTAGPTREWIDDIRFISNPSTGLMGYSVAGEAVDRGAQVTVVHGPTCLEPPRRALSIRVETAEEMAQVAAREARTLLPHIVFHVAAPVDFRPAEKREGKIRSEEASENGLVLRLIENPKVSLAVRDAAPQALHIGFTAAPVSDPEGLKEEAKKKLEKHGFDIVVANAAGRAFASATNEVVVVTRWGLVEYIPEAPKRLVARRLLDIALAALRARRKR</sequence>
<dbReference type="KEGG" id="pfm:Pyrfu_0275"/>
<dbReference type="GO" id="GO:0015941">
    <property type="term" value="P:pantothenate catabolic process"/>
    <property type="evidence" value="ECO:0007669"/>
    <property type="project" value="InterPro"/>
</dbReference>
<dbReference type="GeneID" id="11139917"/>
<dbReference type="Gene3D" id="3.40.50.1950">
    <property type="entry name" value="Flavin prenyltransferase-like"/>
    <property type="match status" value="1"/>
</dbReference>
<dbReference type="InterPro" id="IPR036551">
    <property type="entry name" value="Flavin_trans-like"/>
</dbReference>
<evidence type="ECO:0000313" key="6">
    <source>
        <dbReference type="EMBL" id="AEM38147.1"/>
    </source>
</evidence>
<dbReference type="NCBIfam" id="TIGR00521">
    <property type="entry name" value="coaBC_dfp"/>
    <property type="match status" value="1"/>
</dbReference>
<feature type="binding site" evidence="3">
    <location>
        <position position="324"/>
    </location>
    <ligand>
        <name>CTP</name>
        <dbReference type="ChEBI" id="CHEBI:37563"/>
    </ligand>
</feature>
<evidence type="ECO:0000259" key="4">
    <source>
        <dbReference type="Pfam" id="PF02441"/>
    </source>
</evidence>
<feature type="binding site" evidence="3">
    <location>
        <position position="287"/>
    </location>
    <ligand>
        <name>CTP</name>
        <dbReference type="ChEBI" id="CHEBI:37563"/>
    </ligand>
</feature>
<evidence type="ECO:0000256" key="1">
    <source>
        <dbReference type="ARBA" id="ARBA00022793"/>
    </source>
</evidence>
<name>G0EFA4_PYRF1</name>
<dbReference type="Gene3D" id="3.40.50.10300">
    <property type="entry name" value="CoaB-like"/>
    <property type="match status" value="1"/>
</dbReference>
<dbReference type="GO" id="GO:0004633">
    <property type="term" value="F:phosphopantothenoylcysteine decarboxylase activity"/>
    <property type="evidence" value="ECO:0007669"/>
    <property type="project" value="UniProtKB-UniRule"/>
</dbReference>
<keyword evidence="1 3" id="KW-0210">Decarboxylase</keyword>
<comment type="catalytic activity">
    <reaction evidence="3">
        <text>N-[(R)-4-phosphopantothenoyl]-L-cysteine + H(+) = (R)-4'-phosphopantetheine + CO2</text>
        <dbReference type="Rhea" id="RHEA:16793"/>
        <dbReference type="ChEBI" id="CHEBI:15378"/>
        <dbReference type="ChEBI" id="CHEBI:16526"/>
        <dbReference type="ChEBI" id="CHEBI:59458"/>
        <dbReference type="ChEBI" id="CHEBI:61723"/>
        <dbReference type="EC" id="4.1.1.36"/>
    </reaction>
</comment>
<gene>
    <name evidence="3" type="primary">coaBC</name>
    <name evidence="6" type="ordered locus">Pyrfu_0275</name>
</gene>
<dbReference type="STRING" id="694429.Pyrfu_0275"/>
<keyword evidence="7" id="KW-1185">Reference proteome</keyword>
<dbReference type="GO" id="GO:0071513">
    <property type="term" value="C:phosphopantothenoylcysteine decarboxylase complex"/>
    <property type="evidence" value="ECO:0007669"/>
    <property type="project" value="TreeGrafter"/>
</dbReference>
<feature type="domain" description="DNA/pantothenate metabolism flavoprotein C-terminal" evidence="5">
    <location>
        <begin position="183"/>
        <end position="394"/>
    </location>
</feature>
<comment type="cofactor">
    <cofactor evidence="3">
        <name>Mg(2+)</name>
        <dbReference type="ChEBI" id="CHEBI:18420"/>
    </cofactor>
</comment>
<keyword evidence="3" id="KW-0479">Metal-binding</keyword>
<feature type="region of interest" description="Phosphopantothenate--cysteine ligase" evidence="3">
    <location>
        <begin position="187"/>
        <end position="405"/>
    </location>
</feature>
<proteinExistence type="inferred from homology"/>
<comment type="similarity">
    <text evidence="3">In the N-terminal section; belongs to the HFCD (homo-oligomeric flavin containing Cys decarboxylase) superfamily.</text>
</comment>
<dbReference type="Proteomes" id="UP000001037">
    <property type="component" value="Chromosome"/>
</dbReference>
<comment type="similarity">
    <text evidence="3">In the C-terminal section; belongs to the PPC synthetase family.</text>
</comment>
<keyword evidence="3" id="KW-0511">Multifunctional enzyme</keyword>
<feature type="region of interest" description="Phosphopantothenoylcysteine decarboxylase" evidence="3">
    <location>
        <begin position="1"/>
        <end position="186"/>
    </location>
</feature>
<dbReference type="Pfam" id="PF02441">
    <property type="entry name" value="Flavoprotein"/>
    <property type="match status" value="1"/>
</dbReference>
<evidence type="ECO:0000256" key="3">
    <source>
        <dbReference type="HAMAP-Rule" id="MF_02225"/>
    </source>
</evidence>
<dbReference type="EMBL" id="CP002838">
    <property type="protein sequence ID" value="AEM38147.1"/>
    <property type="molecule type" value="Genomic_DNA"/>
</dbReference>
<comment type="catalytic activity">
    <reaction evidence="3">
        <text>(R)-4'-phosphopantothenate + L-cysteine + CTP = N-[(R)-4-phosphopantothenoyl]-L-cysteine + CMP + diphosphate + H(+)</text>
        <dbReference type="Rhea" id="RHEA:19397"/>
        <dbReference type="ChEBI" id="CHEBI:10986"/>
        <dbReference type="ChEBI" id="CHEBI:15378"/>
        <dbReference type="ChEBI" id="CHEBI:33019"/>
        <dbReference type="ChEBI" id="CHEBI:35235"/>
        <dbReference type="ChEBI" id="CHEBI:37563"/>
        <dbReference type="ChEBI" id="CHEBI:59458"/>
        <dbReference type="ChEBI" id="CHEBI:60377"/>
        <dbReference type="EC" id="6.3.2.5"/>
    </reaction>
</comment>
<organism evidence="6 7">
    <name type="scientific">Pyrolobus fumarii (strain DSM 11204 / 1A)</name>
    <dbReference type="NCBI Taxonomy" id="694429"/>
    <lineage>
        <taxon>Archaea</taxon>
        <taxon>Thermoproteota</taxon>
        <taxon>Thermoprotei</taxon>
        <taxon>Desulfurococcales</taxon>
        <taxon>Pyrodictiaceae</taxon>
        <taxon>Pyrolobus</taxon>
    </lineage>
</organism>
<keyword evidence="2 3" id="KW-0456">Lyase</keyword>
<dbReference type="InterPro" id="IPR035929">
    <property type="entry name" value="CoaB-like_sf"/>
</dbReference>